<feature type="region of interest" description="Disordered" evidence="1">
    <location>
        <begin position="69"/>
        <end position="104"/>
    </location>
</feature>
<gene>
    <name evidence="3" type="ORF">H9894_06565</name>
</gene>
<evidence type="ECO:0000313" key="4">
    <source>
        <dbReference type="Proteomes" id="UP000886752"/>
    </source>
</evidence>
<evidence type="ECO:0000256" key="2">
    <source>
        <dbReference type="SAM" id="SignalP"/>
    </source>
</evidence>
<keyword evidence="2" id="KW-0732">Signal</keyword>
<evidence type="ECO:0000313" key="3">
    <source>
        <dbReference type="EMBL" id="HIW00837.1"/>
    </source>
</evidence>
<name>A0A9D1PW42_9BACT</name>
<protein>
    <submittedName>
        <fullName evidence="3">Uncharacterized protein</fullName>
    </submittedName>
</protein>
<reference evidence="3" key="2">
    <citation type="submission" date="2021-04" db="EMBL/GenBank/DDBJ databases">
        <authorList>
            <person name="Gilroy R."/>
        </authorList>
    </citation>
    <scope>NUCLEOTIDE SEQUENCE</scope>
    <source>
        <strain evidence="3">ChiHecec2B26-446</strain>
    </source>
</reference>
<feature type="signal peptide" evidence="2">
    <location>
        <begin position="1"/>
        <end position="26"/>
    </location>
</feature>
<dbReference type="AlphaFoldDB" id="A0A9D1PW42"/>
<evidence type="ECO:0000256" key="1">
    <source>
        <dbReference type="SAM" id="MobiDB-lite"/>
    </source>
</evidence>
<feature type="region of interest" description="Disordered" evidence="1">
    <location>
        <begin position="24"/>
        <end position="50"/>
    </location>
</feature>
<dbReference type="Proteomes" id="UP000886752">
    <property type="component" value="Unassembled WGS sequence"/>
</dbReference>
<dbReference type="EMBL" id="DXHV01000062">
    <property type="protein sequence ID" value="HIW00837.1"/>
    <property type="molecule type" value="Genomic_DNA"/>
</dbReference>
<feature type="compositionally biased region" description="Basic and acidic residues" evidence="1">
    <location>
        <begin position="86"/>
        <end position="104"/>
    </location>
</feature>
<sequence>MHRTLSFRLLLSLACLPGLLPGQALADPISTSPRPPQTGLESPDTPLKGHKMPVIGGFLDAYGNPITGVEEERAPRKRLPGGAYGGKKEVERPLPDPWDDRPVW</sequence>
<accession>A0A9D1PW42</accession>
<comment type="caution">
    <text evidence="3">The sequence shown here is derived from an EMBL/GenBank/DDBJ whole genome shotgun (WGS) entry which is preliminary data.</text>
</comment>
<feature type="chain" id="PRO_5039103078" evidence="2">
    <location>
        <begin position="27"/>
        <end position="104"/>
    </location>
</feature>
<proteinExistence type="predicted"/>
<reference evidence="3" key="1">
    <citation type="journal article" date="2021" name="PeerJ">
        <title>Extensive microbial diversity within the chicken gut microbiome revealed by metagenomics and culture.</title>
        <authorList>
            <person name="Gilroy R."/>
            <person name="Ravi A."/>
            <person name="Getino M."/>
            <person name="Pursley I."/>
            <person name="Horton D.L."/>
            <person name="Alikhan N.F."/>
            <person name="Baker D."/>
            <person name="Gharbi K."/>
            <person name="Hall N."/>
            <person name="Watson M."/>
            <person name="Adriaenssens E.M."/>
            <person name="Foster-Nyarko E."/>
            <person name="Jarju S."/>
            <person name="Secka A."/>
            <person name="Antonio M."/>
            <person name="Oren A."/>
            <person name="Chaudhuri R.R."/>
            <person name="La Ragione R."/>
            <person name="Hildebrand F."/>
            <person name="Pallen M.J."/>
        </authorList>
    </citation>
    <scope>NUCLEOTIDE SEQUENCE</scope>
    <source>
        <strain evidence="3">ChiHecec2B26-446</strain>
    </source>
</reference>
<organism evidence="3 4">
    <name type="scientific">Candidatus Desulfovibrio intestinipullorum</name>
    <dbReference type="NCBI Taxonomy" id="2838536"/>
    <lineage>
        <taxon>Bacteria</taxon>
        <taxon>Pseudomonadati</taxon>
        <taxon>Thermodesulfobacteriota</taxon>
        <taxon>Desulfovibrionia</taxon>
        <taxon>Desulfovibrionales</taxon>
        <taxon>Desulfovibrionaceae</taxon>
        <taxon>Desulfovibrio</taxon>
    </lineage>
</organism>